<name>A0AAN9LKZ7_PHACN</name>
<feature type="compositionally biased region" description="Basic residues" evidence="1">
    <location>
        <begin position="1"/>
        <end position="12"/>
    </location>
</feature>
<dbReference type="AlphaFoldDB" id="A0AAN9LKZ7"/>
<proteinExistence type="predicted"/>
<dbReference type="EMBL" id="JAYMYR010000010">
    <property type="protein sequence ID" value="KAK7336043.1"/>
    <property type="molecule type" value="Genomic_DNA"/>
</dbReference>
<feature type="region of interest" description="Disordered" evidence="1">
    <location>
        <begin position="1"/>
        <end position="25"/>
    </location>
</feature>
<dbReference type="Proteomes" id="UP001374584">
    <property type="component" value="Unassembled WGS sequence"/>
</dbReference>
<dbReference type="PANTHER" id="PTHR31723:SF4">
    <property type="entry name" value="PATHOGENESIS-RELATED FAMILY PROTEIN"/>
    <property type="match status" value="1"/>
</dbReference>
<evidence type="ECO:0000313" key="3">
    <source>
        <dbReference type="Proteomes" id="UP001374584"/>
    </source>
</evidence>
<keyword evidence="3" id="KW-1185">Reference proteome</keyword>
<dbReference type="InterPro" id="IPR053218">
    <property type="entry name" value="Pathogen-related_defense"/>
</dbReference>
<organism evidence="2 3">
    <name type="scientific">Phaseolus coccineus</name>
    <name type="common">Scarlet runner bean</name>
    <name type="synonym">Phaseolus multiflorus</name>
    <dbReference type="NCBI Taxonomy" id="3886"/>
    <lineage>
        <taxon>Eukaryota</taxon>
        <taxon>Viridiplantae</taxon>
        <taxon>Streptophyta</taxon>
        <taxon>Embryophyta</taxon>
        <taxon>Tracheophyta</taxon>
        <taxon>Spermatophyta</taxon>
        <taxon>Magnoliopsida</taxon>
        <taxon>eudicotyledons</taxon>
        <taxon>Gunneridae</taxon>
        <taxon>Pentapetalae</taxon>
        <taxon>rosids</taxon>
        <taxon>fabids</taxon>
        <taxon>Fabales</taxon>
        <taxon>Fabaceae</taxon>
        <taxon>Papilionoideae</taxon>
        <taxon>50 kb inversion clade</taxon>
        <taxon>NPAAA clade</taxon>
        <taxon>indigoferoid/millettioid clade</taxon>
        <taxon>Phaseoleae</taxon>
        <taxon>Phaseolus</taxon>
    </lineage>
</organism>
<reference evidence="2 3" key="1">
    <citation type="submission" date="2024-01" db="EMBL/GenBank/DDBJ databases">
        <title>The genomes of 5 underutilized Papilionoideae crops provide insights into root nodulation and disease resistanc.</title>
        <authorList>
            <person name="Jiang F."/>
        </authorList>
    </citation>
    <scope>NUCLEOTIDE SEQUENCE [LARGE SCALE GENOMIC DNA]</scope>
    <source>
        <strain evidence="2">JINMINGXINNONG_FW02</strain>
        <tissue evidence="2">Leaves</tissue>
    </source>
</reference>
<dbReference type="InterPro" id="IPR032710">
    <property type="entry name" value="NTF2-like_dom_sf"/>
</dbReference>
<dbReference type="Gene3D" id="3.10.450.50">
    <property type="match status" value="1"/>
</dbReference>
<protein>
    <recommendedName>
        <fullName evidence="4">Pathogen-related protein</fullName>
    </recommendedName>
</protein>
<gene>
    <name evidence="2" type="ORF">VNO80_28263</name>
</gene>
<evidence type="ECO:0000313" key="2">
    <source>
        <dbReference type="EMBL" id="KAK7336043.1"/>
    </source>
</evidence>
<feature type="region of interest" description="Disordered" evidence="1">
    <location>
        <begin position="101"/>
        <end position="124"/>
    </location>
</feature>
<feature type="region of interest" description="Disordered" evidence="1">
    <location>
        <begin position="312"/>
        <end position="337"/>
    </location>
</feature>
<dbReference type="PANTHER" id="PTHR31723">
    <property type="entry name" value="PATHOGENESIS-RELATED FAMILY PROTEIN"/>
    <property type="match status" value="1"/>
</dbReference>
<accession>A0AAN9LKZ7</accession>
<dbReference type="SUPFAM" id="SSF54427">
    <property type="entry name" value="NTF2-like"/>
    <property type="match status" value="1"/>
</dbReference>
<comment type="caution">
    <text evidence="2">The sequence shown here is derived from an EMBL/GenBank/DDBJ whole genome shotgun (WGS) entry which is preliminary data.</text>
</comment>
<sequence length="337" mass="38788">MQILKSKNHFRMKPSAAHPNKLPHPRIRTSFQHFWMKIRRSYRHTAHANPSDPHTHSRTCKSVTEKGLPQHTRILTFSSPLPSFTVQLRRRRCPPTFAQLPSSFLDGPSTQEHAAGAMPTNHHSPTAAARNALRYRSFLHDEPENIQWRHGGPPTYDAVNKLFEQGRTKEWPEGSLEEIVQNAIKSWEMELSHKTRLQDFKTINPEKFKLFVNDLKPYKADEETFESSHEVFRSAFPRGFAWEVIKVYSGPPEIAFKFRHWGFFEGPYKEHAPTGKMVQFYGFGTVKVDDSLKVEEVEIYYDPAEMLGGLISGKHPNHPMEDGTKASPPSQECPFSK</sequence>
<evidence type="ECO:0008006" key="4">
    <source>
        <dbReference type="Google" id="ProtNLM"/>
    </source>
</evidence>
<evidence type="ECO:0000256" key="1">
    <source>
        <dbReference type="SAM" id="MobiDB-lite"/>
    </source>
</evidence>